<evidence type="ECO:0000313" key="3">
    <source>
        <dbReference type="Proteomes" id="UP000000391"/>
    </source>
</evidence>
<dbReference type="InterPro" id="IPR011991">
    <property type="entry name" value="ArsR-like_HTH"/>
</dbReference>
<dbReference type="SUPFAM" id="SSF46785">
    <property type="entry name" value="Winged helix' DNA-binding domain"/>
    <property type="match status" value="2"/>
</dbReference>
<dbReference type="OrthoDB" id="28610at2157"/>
<dbReference type="HOGENOM" id="CLU_084118_1_0_2"/>
<dbReference type="STRING" id="644295.Metev_1094"/>
<protein>
    <recommendedName>
        <fullName evidence="4">Transcriptional regulator, ArsR family</fullName>
    </recommendedName>
</protein>
<dbReference type="Pfam" id="PF13412">
    <property type="entry name" value="HTH_24"/>
    <property type="match status" value="2"/>
</dbReference>
<evidence type="ECO:0000256" key="1">
    <source>
        <dbReference type="SAM" id="Phobius"/>
    </source>
</evidence>
<evidence type="ECO:0008006" key="4">
    <source>
        <dbReference type="Google" id="ProtNLM"/>
    </source>
</evidence>
<dbReference type="PANTHER" id="PTHR36216:SF1">
    <property type="entry name" value="HTH ARSR-TYPE DOMAIN-CONTAINING PROTEIN"/>
    <property type="match status" value="1"/>
</dbReference>
<keyword evidence="1" id="KW-0812">Transmembrane</keyword>
<proteinExistence type="predicted"/>
<dbReference type="Gene3D" id="1.10.10.10">
    <property type="entry name" value="Winged helix-like DNA-binding domain superfamily/Winged helix DNA-binding domain"/>
    <property type="match status" value="2"/>
</dbReference>
<dbReference type="InterPro" id="IPR036388">
    <property type="entry name" value="WH-like_DNA-bd_sf"/>
</dbReference>
<dbReference type="PANTHER" id="PTHR36216">
    <property type="entry name" value="TRANSCRIPTIONAL REGULATOR, TRMB"/>
    <property type="match status" value="1"/>
</dbReference>
<sequence length="244" mass="27899" precursor="true">MWTVKFSLFIILIIVTVPLTVAEDGGYEISPHDKSIEGRDDVDTSGADGTYNSFWDLPLRMQIAYVSGFVLSFVGIVKFLPFLLSVVKELFDNNENRNKVYNYIVKHPGCTIKDLSDGVGINRGSTKYHIKTLERNDKIETIKSGKYTLLIQNSATFNEIDRKIIPHLKSTTSKDLLISILNYPGITNTELSEMHYLSKSTVNWYITKFQNDDIIIAKQTGKYKKYYLNHYIKQIVPDNLIKSL</sequence>
<evidence type="ECO:0000313" key="2">
    <source>
        <dbReference type="EMBL" id="ADI73977.1"/>
    </source>
</evidence>
<accession>D7E929</accession>
<feature type="transmembrane region" description="Helical" evidence="1">
    <location>
        <begin position="63"/>
        <end position="87"/>
    </location>
</feature>
<reference evidence="2 3" key="1">
    <citation type="submission" date="2010-06" db="EMBL/GenBank/DDBJ databases">
        <title>Complete sequence chromosome of Methanohalobium evestigatum Z-7303.</title>
        <authorList>
            <consortium name="US DOE Joint Genome Institute"/>
            <person name="Lucas S."/>
            <person name="Copeland A."/>
            <person name="Lapidus A."/>
            <person name="Cheng J.-F."/>
            <person name="Bruce D."/>
            <person name="Goodwin L."/>
            <person name="Pitluck S."/>
            <person name="Saunders E."/>
            <person name="Detter J.C."/>
            <person name="Han C."/>
            <person name="Tapia R."/>
            <person name="Land M."/>
            <person name="Hauser L."/>
            <person name="Kyrpides N."/>
            <person name="Mikhailova N."/>
            <person name="Sieprawska-Lupa M."/>
            <person name="Whitman W.B."/>
            <person name="Anderson I."/>
            <person name="Woyke T."/>
        </authorList>
    </citation>
    <scope>NUCLEOTIDE SEQUENCE [LARGE SCALE GENOMIC DNA]</scope>
    <source>
        <strain evidence="3">ATCC BAA-1072 / DSM 3721 / NBRC 107634 / OCM 161 / Z-7303</strain>
    </source>
</reference>
<keyword evidence="3" id="KW-1185">Reference proteome</keyword>
<dbReference type="EMBL" id="CP002069">
    <property type="protein sequence ID" value="ADI73977.1"/>
    <property type="molecule type" value="Genomic_DNA"/>
</dbReference>
<dbReference type="KEGG" id="mev:Metev_1094"/>
<keyword evidence="1" id="KW-1133">Transmembrane helix</keyword>
<dbReference type="AlphaFoldDB" id="D7E929"/>
<dbReference type="InterPro" id="IPR036390">
    <property type="entry name" value="WH_DNA-bd_sf"/>
</dbReference>
<keyword evidence="1" id="KW-0472">Membrane</keyword>
<dbReference type="Proteomes" id="UP000000391">
    <property type="component" value="Chromosome"/>
</dbReference>
<dbReference type="CDD" id="cd00090">
    <property type="entry name" value="HTH_ARSR"/>
    <property type="match status" value="1"/>
</dbReference>
<gene>
    <name evidence="2" type="ordered locus">Metev_1094</name>
</gene>
<name>D7E929_METEZ</name>
<organism evidence="2 3">
    <name type="scientific">Methanohalobium evestigatum (strain ATCC BAA-1072 / DSM 3721 / NBRC 107634 / OCM 161 / Z-7303)</name>
    <dbReference type="NCBI Taxonomy" id="644295"/>
    <lineage>
        <taxon>Archaea</taxon>
        <taxon>Methanobacteriati</taxon>
        <taxon>Methanobacteriota</taxon>
        <taxon>Stenosarchaea group</taxon>
        <taxon>Methanomicrobia</taxon>
        <taxon>Methanosarcinales</taxon>
        <taxon>Methanosarcinaceae</taxon>
        <taxon>Methanohalobium</taxon>
    </lineage>
</organism>